<evidence type="ECO:0000256" key="1">
    <source>
        <dbReference type="ARBA" id="ARBA00006699"/>
    </source>
</evidence>
<dbReference type="EMBL" id="AFRT01000581">
    <property type="protein sequence ID" value="ELU43312.1"/>
    <property type="molecule type" value="Genomic_DNA"/>
</dbReference>
<reference evidence="6 7" key="1">
    <citation type="journal article" date="2013" name="Nat. Commun.">
        <title>The evolution and pathogenic mechanisms of the rice sheath blight pathogen.</title>
        <authorList>
            <person name="Zheng A."/>
            <person name="Lin R."/>
            <person name="Xu L."/>
            <person name="Qin P."/>
            <person name="Tang C."/>
            <person name="Ai P."/>
            <person name="Zhang D."/>
            <person name="Liu Y."/>
            <person name="Sun Z."/>
            <person name="Feng H."/>
            <person name="Wang Y."/>
            <person name="Chen Y."/>
            <person name="Liang X."/>
            <person name="Fu R."/>
            <person name="Li Q."/>
            <person name="Zhang J."/>
            <person name="Yu X."/>
            <person name="Xie Z."/>
            <person name="Ding L."/>
            <person name="Guan P."/>
            <person name="Tang J."/>
            <person name="Liang Y."/>
            <person name="Wang S."/>
            <person name="Deng Q."/>
            <person name="Li S."/>
            <person name="Zhu J."/>
            <person name="Wang L."/>
            <person name="Liu H."/>
            <person name="Li P."/>
        </authorList>
    </citation>
    <scope>NUCLEOTIDE SEQUENCE [LARGE SCALE GENOMIC DNA]</scope>
    <source>
        <strain evidence="7">AG-1 IA</strain>
    </source>
</reference>
<dbReference type="PANTHER" id="PTHR38481">
    <property type="entry name" value="HYALURONATE LYASE"/>
    <property type="match status" value="1"/>
</dbReference>
<dbReference type="InterPro" id="IPR038970">
    <property type="entry name" value="Lyase_8"/>
</dbReference>
<keyword evidence="2 6" id="KW-0456">Lyase</keyword>
<keyword evidence="3" id="KW-1133">Transmembrane helix</keyword>
<dbReference type="Pfam" id="PF02884">
    <property type="entry name" value="Lyase_8_C"/>
    <property type="match status" value="1"/>
</dbReference>
<keyword evidence="3" id="KW-0812">Transmembrane</keyword>
<proteinExistence type="inferred from homology"/>
<name>L8X2K7_THACA</name>
<dbReference type="SUPFAM" id="SSF74650">
    <property type="entry name" value="Galactose mutarotase-like"/>
    <property type="match status" value="1"/>
</dbReference>
<dbReference type="GO" id="GO:0016837">
    <property type="term" value="F:carbon-oxygen lyase activity, acting on polysaccharides"/>
    <property type="evidence" value="ECO:0007669"/>
    <property type="project" value="UniProtKB-ARBA"/>
</dbReference>
<dbReference type="OrthoDB" id="5980780at2759"/>
<dbReference type="Pfam" id="PF02278">
    <property type="entry name" value="Lyase_8"/>
    <property type="match status" value="1"/>
</dbReference>
<evidence type="ECO:0000256" key="2">
    <source>
        <dbReference type="ARBA" id="ARBA00023239"/>
    </source>
</evidence>
<evidence type="ECO:0000256" key="3">
    <source>
        <dbReference type="SAM" id="Phobius"/>
    </source>
</evidence>
<organism evidence="6 7">
    <name type="scientific">Thanatephorus cucumeris (strain AG1-IA)</name>
    <name type="common">Rice sheath blight fungus</name>
    <name type="synonym">Rhizoctonia solani</name>
    <dbReference type="NCBI Taxonomy" id="983506"/>
    <lineage>
        <taxon>Eukaryota</taxon>
        <taxon>Fungi</taxon>
        <taxon>Dikarya</taxon>
        <taxon>Basidiomycota</taxon>
        <taxon>Agaricomycotina</taxon>
        <taxon>Agaricomycetes</taxon>
        <taxon>Cantharellales</taxon>
        <taxon>Ceratobasidiaceae</taxon>
        <taxon>Rhizoctonia</taxon>
        <taxon>Rhizoctonia solani AG-1</taxon>
    </lineage>
</organism>
<dbReference type="SUPFAM" id="SSF49863">
    <property type="entry name" value="Hyaluronate lyase-like, C-terminal domain"/>
    <property type="match status" value="1"/>
</dbReference>
<protein>
    <submittedName>
        <fullName evidence="6">Polysaccharide lyase family 8 protein</fullName>
    </submittedName>
</protein>
<accession>L8X2K7</accession>
<dbReference type="Proteomes" id="UP000011668">
    <property type="component" value="Unassembled WGS sequence"/>
</dbReference>
<evidence type="ECO:0000259" key="5">
    <source>
        <dbReference type="Pfam" id="PF02884"/>
    </source>
</evidence>
<dbReference type="SUPFAM" id="SSF48230">
    <property type="entry name" value="Chondroitin AC/alginate lyase"/>
    <property type="match status" value="1"/>
</dbReference>
<evidence type="ECO:0000259" key="4">
    <source>
        <dbReference type="Pfam" id="PF02278"/>
    </source>
</evidence>
<dbReference type="GO" id="GO:0030246">
    <property type="term" value="F:carbohydrate binding"/>
    <property type="evidence" value="ECO:0007669"/>
    <property type="project" value="InterPro"/>
</dbReference>
<dbReference type="InterPro" id="IPR008929">
    <property type="entry name" value="Chondroitin_lyas"/>
</dbReference>
<feature type="domain" description="Polysaccharide lyase family 8 central" evidence="4">
    <location>
        <begin position="418"/>
        <end position="663"/>
    </location>
</feature>
<dbReference type="PANTHER" id="PTHR38481:SF1">
    <property type="entry name" value="HYALURONATE LYASE"/>
    <property type="match status" value="1"/>
</dbReference>
<comment type="similarity">
    <text evidence="1">Belongs to the polysaccharide lyase 8 family.</text>
</comment>
<comment type="caution">
    <text evidence="6">The sequence shown here is derived from an EMBL/GenBank/DDBJ whole genome shotgun (WGS) entry which is preliminary data.</text>
</comment>
<keyword evidence="3" id="KW-0472">Membrane</keyword>
<dbReference type="Gene3D" id="2.60.220.10">
    <property type="entry name" value="Polysaccharide lyase family 8-like, C-terminal"/>
    <property type="match status" value="1"/>
</dbReference>
<dbReference type="Gene3D" id="1.50.10.100">
    <property type="entry name" value="Chondroitin AC/alginate lyase"/>
    <property type="match status" value="1"/>
</dbReference>
<feature type="domain" description="Polysaccharide lyase family 8 C-terminal" evidence="5">
    <location>
        <begin position="683"/>
        <end position="748"/>
    </location>
</feature>
<evidence type="ECO:0000313" key="6">
    <source>
        <dbReference type="EMBL" id="ELU43312.1"/>
    </source>
</evidence>
<dbReference type="InterPro" id="IPR003159">
    <property type="entry name" value="Lyase_8_central_dom"/>
</dbReference>
<dbReference type="InterPro" id="IPR004103">
    <property type="entry name" value="Lyase_8_C"/>
</dbReference>
<dbReference type="InterPro" id="IPR014718">
    <property type="entry name" value="GH-type_carb-bd"/>
</dbReference>
<dbReference type="Gene3D" id="2.70.98.10">
    <property type="match status" value="1"/>
</dbReference>
<feature type="transmembrane region" description="Helical" evidence="3">
    <location>
        <begin position="28"/>
        <end position="49"/>
    </location>
</feature>
<dbReference type="GO" id="GO:0005975">
    <property type="term" value="P:carbohydrate metabolic process"/>
    <property type="evidence" value="ECO:0007669"/>
    <property type="project" value="InterPro"/>
</dbReference>
<gene>
    <name evidence="6" type="ORF">AG1IA_02679</name>
</gene>
<dbReference type="InterPro" id="IPR011013">
    <property type="entry name" value="Gal_mutarotase_sf_dom"/>
</dbReference>
<keyword evidence="7" id="KW-1185">Reference proteome</keyword>
<dbReference type="OMA" id="RYYQDET"/>
<evidence type="ECO:0000313" key="7">
    <source>
        <dbReference type="Proteomes" id="UP000011668"/>
    </source>
</evidence>
<dbReference type="InterPro" id="IPR011071">
    <property type="entry name" value="Lyase_8-like_C"/>
</dbReference>
<dbReference type="GO" id="GO:0005576">
    <property type="term" value="C:extracellular region"/>
    <property type="evidence" value="ECO:0007669"/>
    <property type="project" value="InterPro"/>
</dbReference>
<dbReference type="HOGENOM" id="CLU_004172_3_0_1"/>
<dbReference type="AlphaFoldDB" id="L8X2K7"/>
<sequence>MIYIKHAARAVDPFSCYRAPRPPNPHSFYHILFTIMLFRQLLVAAVAALKLELARGQASDQDIRAVYERRLPFIVASSLATPQLVEEHLNTLSENGTWPTVNYATGCDAQRANWPAGIHWNRILILAAAYHGGVNGAEQYVKNPTVRDALSRAMGYWFANDFGTVANGACLDRGGQPAEECPCGTPGLWNTNWYRFVCYSAISNVILVPTQVGKTCLLLGDELTPTEYGNCTAITTRAYAPFYRNPPPGFVSGANIIDMASIGISAGLLENNRTGNASRIMDAYERVHNETVVHEKDFVDGIKPDGSFQQHIGIVYDDGAPGCRYSVPTQPISQRRIQLSHRGCAMDDFCGYQEQYLTVIGRMIAFAIADDQASANLKMNLTRVQELGDAWNSTELQKFATDLSKPIETANAGFLTGNRMFWNSDYMVHRTNQTVTTLRMLSNRTKTSECVNTQNPFGFHLSDGAMYQYSNGQEYLDMYATFDWNLVPGTTVDYNATVLNCSATEKAGVTTYAGGVSAGDVGVAAMEYTNPTTRGLSFKKAWFFFKHNVQHVLVNGVSSTSSAPVYSVLDQRLHKGPVYVDGEKVSSGNYCDVDSIWHAGTGYIFPESQGTEIRLEAEKKTGSWKNIGTSVQGNVTKDMFSASIVHDQANLGTPIEYSIFPATNSHEEFEDKAEWAAPRTIINDGTVSAAIDYESRTLGAAFWNVGGGSVRVPEMGLTVYADRPLTLVLKLTSKEKHSGSVSVADPTHGSGPTRVRLVWSTTTTTTPSHPECKRMLGHAGSRRNTGSHRCTRHTTTKETLLEFDLPGGGLAGSGVTQEFKQTA</sequence>